<sequence>MASVKPIEDCEGVPHANVFPTEEPKTIRLSLDEGESVGAHNHPERQVILYLISGEIDLQLDGESHIVQSGDVVQFDGTCEVAPAAKIDSTALIVLAKKSE</sequence>
<dbReference type="InterPro" id="IPR013096">
    <property type="entry name" value="Cupin_2"/>
</dbReference>
<dbReference type="EMBL" id="JBHSJG010000001">
    <property type="protein sequence ID" value="MFC4986214.1"/>
    <property type="molecule type" value="Genomic_DNA"/>
</dbReference>
<organism evidence="3 4">
    <name type="scientific">Saliphagus infecundisoli</name>
    <dbReference type="NCBI Taxonomy" id="1849069"/>
    <lineage>
        <taxon>Archaea</taxon>
        <taxon>Methanobacteriati</taxon>
        <taxon>Methanobacteriota</taxon>
        <taxon>Stenosarchaea group</taxon>
        <taxon>Halobacteria</taxon>
        <taxon>Halobacteriales</taxon>
        <taxon>Natrialbaceae</taxon>
        <taxon>Saliphagus</taxon>
    </lineage>
</organism>
<gene>
    <name evidence="3" type="ORF">ACFPFO_00165</name>
</gene>
<proteinExistence type="predicted"/>
<name>A0ABD5QAR8_9EURY</name>
<dbReference type="InterPro" id="IPR011051">
    <property type="entry name" value="RmlC_Cupin_sf"/>
</dbReference>
<feature type="domain" description="Cupin type-2" evidence="2">
    <location>
        <begin position="30"/>
        <end position="78"/>
    </location>
</feature>
<evidence type="ECO:0000256" key="1">
    <source>
        <dbReference type="SAM" id="MobiDB-lite"/>
    </source>
</evidence>
<protein>
    <submittedName>
        <fullName evidence="3">Cupin domain-containing protein</fullName>
    </submittedName>
</protein>
<dbReference type="AlphaFoldDB" id="A0ABD5QAR8"/>
<dbReference type="Pfam" id="PF07883">
    <property type="entry name" value="Cupin_2"/>
    <property type="match status" value="1"/>
</dbReference>
<dbReference type="Gene3D" id="2.60.120.10">
    <property type="entry name" value="Jelly Rolls"/>
    <property type="match status" value="1"/>
</dbReference>
<evidence type="ECO:0000313" key="4">
    <source>
        <dbReference type="Proteomes" id="UP001595925"/>
    </source>
</evidence>
<dbReference type="Proteomes" id="UP001595925">
    <property type="component" value="Unassembled WGS sequence"/>
</dbReference>
<dbReference type="InterPro" id="IPR014710">
    <property type="entry name" value="RmlC-like_jellyroll"/>
</dbReference>
<feature type="region of interest" description="Disordered" evidence="1">
    <location>
        <begin position="1"/>
        <end position="21"/>
    </location>
</feature>
<accession>A0ABD5QAR8</accession>
<keyword evidence="4" id="KW-1185">Reference proteome</keyword>
<evidence type="ECO:0000313" key="3">
    <source>
        <dbReference type="EMBL" id="MFC4986214.1"/>
    </source>
</evidence>
<dbReference type="SUPFAM" id="SSF51182">
    <property type="entry name" value="RmlC-like cupins"/>
    <property type="match status" value="1"/>
</dbReference>
<comment type="caution">
    <text evidence="3">The sequence shown here is derived from an EMBL/GenBank/DDBJ whole genome shotgun (WGS) entry which is preliminary data.</text>
</comment>
<evidence type="ECO:0000259" key="2">
    <source>
        <dbReference type="Pfam" id="PF07883"/>
    </source>
</evidence>
<reference evidence="3 4" key="1">
    <citation type="journal article" date="2019" name="Int. J. Syst. Evol. Microbiol.">
        <title>The Global Catalogue of Microorganisms (GCM) 10K type strain sequencing project: providing services to taxonomists for standard genome sequencing and annotation.</title>
        <authorList>
            <consortium name="The Broad Institute Genomics Platform"/>
            <consortium name="The Broad Institute Genome Sequencing Center for Infectious Disease"/>
            <person name="Wu L."/>
            <person name="Ma J."/>
        </authorList>
    </citation>
    <scope>NUCLEOTIDE SEQUENCE [LARGE SCALE GENOMIC DNA]</scope>
    <source>
        <strain evidence="3 4">CGMCC 1.15824</strain>
    </source>
</reference>
<dbReference type="RefSeq" id="WP_224829384.1">
    <property type="nucleotide sequence ID" value="NZ_JAIVEF010000039.1"/>
</dbReference>